<dbReference type="PANTHER" id="PTHR18901:SF38">
    <property type="entry name" value="PSEUDOURIDINE-5'-PHOSPHATASE"/>
    <property type="match status" value="1"/>
</dbReference>
<sequence length="236" mass="26977">FRFPFADRGVRRRCLLLLPYRPVVPFFTHHPASLSLYLGLNLCVEWSLLIGRHPMTEMPNMKQLKYQPVSHVIFDMDGLLFDTERLYTIATERLASRYGCTYSWEVKVEAMGKQQTEAAKVIVEKCGLPLSVDEYCLEINEMYKEVFPKTALLPGVERLVNHLKENGVPIAIATSSSKASYDLKTVNHQEFVRNFDHIVLGSSDPDVKHGKPSPDIFLVAAERFPDKPDPTKVRPW</sequence>
<organism evidence="1">
    <name type="scientific">Cyprideis torosa</name>
    <dbReference type="NCBI Taxonomy" id="163714"/>
    <lineage>
        <taxon>Eukaryota</taxon>
        <taxon>Metazoa</taxon>
        <taxon>Ecdysozoa</taxon>
        <taxon>Arthropoda</taxon>
        <taxon>Crustacea</taxon>
        <taxon>Oligostraca</taxon>
        <taxon>Ostracoda</taxon>
        <taxon>Podocopa</taxon>
        <taxon>Podocopida</taxon>
        <taxon>Cytherocopina</taxon>
        <taxon>Cytheroidea</taxon>
        <taxon>Cytherideidae</taxon>
        <taxon>Cyprideis</taxon>
    </lineage>
</organism>
<name>A0A7R8WQR6_9CRUS</name>
<protein>
    <submittedName>
        <fullName evidence="1">Uncharacterized protein</fullName>
    </submittedName>
</protein>
<dbReference type="InterPro" id="IPR023214">
    <property type="entry name" value="HAD_sf"/>
</dbReference>
<reference evidence="1" key="1">
    <citation type="submission" date="2020-11" db="EMBL/GenBank/DDBJ databases">
        <authorList>
            <person name="Tran Van P."/>
        </authorList>
    </citation>
    <scope>NUCLEOTIDE SEQUENCE</scope>
</reference>
<proteinExistence type="predicted"/>
<dbReference type="PANTHER" id="PTHR18901">
    <property type="entry name" value="2-DEOXYGLUCOSE-6-PHOSPHATE PHOSPHATASE 2"/>
    <property type="match status" value="1"/>
</dbReference>
<dbReference type="SFLD" id="SFLDG01129">
    <property type="entry name" value="C1.5:_HAD__Beta-PGM__Phosphata"/>
    <property type="match status" value="1"/>
</dbReference>
<dbReference type="FunFam" id="1.10.150.240:FF:000001">
    <property type="entry name" value="Haloacid dehalogenase-like hydrolase domain"/>
    <property type="match status" value="1"/>
</dbReference>
<dbReference type="SFLD" id="SFLDS00003">
    <property type="entry name" value="Haloacid_Dehalogenase"/>
    <property type="match status" value="1"/>
</dbReference>
<accession>A0A7R8WQR6</accession>
<dbReference type="Pfam" id="PF13419">
    <property type="entry name" value="HAD_2"/>
    <property type="match status" value="1"/>
</dbReference>
<dbReference type="OrthoDB" id="40579at2759"/>
<dbReference type="EMBL" id="OB666113">
    <property type="protein sequence ID" value="CAD7233351.1"/>
    <property type="molecule type" value="Genomic_DNA"/>
</dbReference>
<dbReference type="Gene3D" id="3.40.50.1000">
    <property type="entry name" value="HAD superfamily/HAD-like"/>
    <property type="match status" value="1"/>
</dbReference>
<dbReference type="SUPFAM" id="SSF56784">
    <property type="entry name" value="HAD-like"/>
    <property type="match status" value="1"/>
</dbReference>
<dbReference type="Gene3D" id="1.10.150.240">
    <property type="entry name" value="Putative phosphatase, domain 2"/>
    <property type="match status" value="1"/>
</dbReference>
<feature type="non-terminal residue" evidence="1">
    <location>
        <position position="1"/>
    </location>
</feature>
<evidence type="ECO:0000313" key="1">
    <source>
        <dbReference type="EMBL" id="CAD7233351.1"/>
    </source>
</evidence>
<dbReference type="InterPro" id="IPR036412">
    <property type="entry name" value="HAD-like_sf"/>
</dbReference>
<dbReference type="InterPro" id="IPR041492">
    <property type="entry name" value="HAD_2"/>
</dbReference>
<feature type="non-terminal residue" evidence="1">
    <location>
        <position position="236"/>
    </location>
</feature>
<gene>
    <name evidence="1" type="ORF">CTOB1V02_LOCUS11173</name>
</gene>
<dbReference type="InterPro" id="IPR023198">
    <property type="entry name" value="PGP-like_dom2"/>
</dbReference>
<dbReference type="GO" id="GO:0016791">
    <property type="term" value="F:phosphatase activity"/>
    <property type="evidence" value="ECO:0007669"/>
    <property type="project" value="TreeGrafter"/>
</dbReference>
<dbReference type="AlphaFoldDB" id="A0A7R8WQR6"/>